<dbReference type="Pfam" id="PF00027">
    <property type="entry name" value="cNMP_binding"/>
    <property type="match status" value="1"/>
</dbReference>
<dbReference type="SUPFAM" id="SSF51206">
    <property type="entry name" value="cAMP-binding domain-like"/>
    <property type="match status" value="1"/>
</dbReference>
<protein>
    <submittedName>
        <fullName evidence="2">DNA-binding transcriptional activator YeiL</fullName>
    </submittedName>
</protein>
<dbReference type="CDD" id="cd00038">
    <property type="entry name" value="CAP_ED"/>
    <property type="match status" value="1"/>
</dbReference>
<evidence type="ECO:0000259" key="1">
    <source>
        <dbReference type="Pfam" id="PF00027"/>
    </source>
</evidence>
<organism evidence="2 3">
    <name type="scientific">Chryseobacterium gleum</name>
    <name type="common">Flavobacterium gleum</name>
    <dbReference type="NCBI Taxonomy" id="250"/>
    <lineage>
        <taxon>Bacteria</taxon>
        <taxon>Pseudomonadati</taxon>
        <taxon>Bacteroidota</taxon>
        <taxon>Flavobacteriia</taxon>
        <taxon>Flavobacteriales</taxon>
        <taxon>Weeksellaceae</taxon>
        <taxon>Chryseobacterium group</taxon>
        <taxon>Chryseobacterium</taxon>
    </lineage>
</organism>
<dbReference type="InterPro" id="IPR014710">
    <property type="entry name" value="RmlC-like_jellyroll"/>
</dbReference>
<dbReference type="OrthoDB" id="1092431at2"/>
<evidence type="ECO:0000313" key="2">
    <source>
        <dbReference type="EMBL" id="VEE05437.1"/>
    </source>
</evidence>
<dbReference type="STRING" id="525257.HMPREF0204_13458"/>
<evidence type="ECO:0000313" key="3">
    <source>
        <dbReference type="Proteomes" id="UP000279227"/>
    </source>
</evidence>
<dbReference type="Gene3D" id="2.60.120.10">
    <property type="entry name" value="Jelly Rolls"/>
    <property type="match status" value="1"/>
</dbReference>
<sequence length="196" mass="23370">MEELLIIKNISRHISLTHYEKSYFLSLLKERKLAKKELILEHQQVCKEINFVQSGILRAFHMDASGKESTIMFAVADWWITDMYCFINQKPAMLNIEALEESSILQLQKNHLDELYLKVPKFERFFRIMMQNAYIREQLRTIENLSLPAEERYFNFLHKYPESVKRIRQKQIASYLGITPEFLSLIKSNKQKNSFS</sequence>
<dbReference type="KEGG" id="cgle:NCTC11432_01017"/>
<dbReference type="InterPro" id="IPR000595">
    <property type="entry name" value="cNMP-bd_dom"/>
</dbReference>
<keyword evidence="2" id="KW-0238">DNA-binding</keyword>
<dbReference type="InterPro" id="IPR018490">
    <property type="entry name" value="cNMP-bd_dom_sf"/>
</dbReference>
<dbReference type="GO" id="GO:0003677">
    <property type="term" value="F:DNA binding"/>
    <property type="evidence" value="ECO:0007669"/>
    <property type="project" value="UniProtKB-KW"/>
</dbReference>
<dbReference type="Proteomes" id="UP000279227">
    <property type="component" value="Chromosome"/>
</dbReference>
<gene>
    <name evidence="2" type="ORF">NCTC11432_01017</name>
</gene>
<feature type="domain" description="Cyclic nucleotide-binding" evidence="1">
    <location>
        <begin position="31"/>
        <end position="116"/>
    </location>
</feature>
<reference evidence="2 3" key="1">
    <citation type="submission" date="2018-12" db="EMBL/GenBank/DDBJ databases">
        <authorList>
            <consortium name="Pathogen Informatics"/>
        </authorList>
    </citation>
    <scope>NUCLEOTIDE SEQUENCE [LARGE SCALE GENOMIC DNA]</scope>
    <source>
        <strain evidence="2 3">NCTC11432</strain>
    </source>
</reference>
<dbReference type="GeneID" id="93021830"/>
<proteinExistence type="predicted"/>
<accession>A0A3S4PCY5</accession>
<dbReference type="RefSeq" id="WP_002979035.1">
    <property type="nucleotide sequence ID" value="NZ_CP068486.1"/>
</dbReference>
<dbReference type="EMBL" id="LR134289">
    <property type="protein sequence ID" value="VEE05437.1"/>
    <property type="molecule type" value="Genomic_DNA"/>
</dbReference>
<name>A0A3S4PCY5_CHRGE</name>
<dbReference type="AlphaFoldDB" id="A0A3S4PCY5"/>